<sequence length="301" mass="33439">LDWRRCSLMTSRAGVFLTKVLENDAGSSANLARLALLVDLAQTGPLAELLVRVDADQRNLVLVAERGDQLLCTCGSSQLSARMQSTAWRLSSALHASWMPCTSPSAMSDFFSTSWRAVFTSMVPSTGALGASLEWRGVDEEGRDIVSSRSCAACCGESQPAAQPENREGERRFPFFAPPRGHPGDHPLRYRYLHFDVGHCLFSWSNTRARTPRIGRTPEEMEEKKHFGYFTSRGSPVLAHRKRTIRTPTSCPSFAQHTYTAVSLNQRFRTENGEKLHFPQAHRIASGPDHRFRGSLSPDGT</sequence>
<dbReference type="EMBL" id="GAMD01002005">
    <property type="protein sequence ID" value="JAA99585.1"/>
    <property type="molecule type" value="mRNA"/>
</dbReference>
<protein>
    <submittedName>
        <fullName evidence="1">Uncharacterized protein</fullName>
    </submittedName>
</protein>
<reference evidence="1" key="1">
    <citation type="submission" date="2013-07" db="EMBL/GenBank/DDBJ databases">
        <title>Transcriptome sequencing and developmental regulation of gene expression in Anopheles aquasalis.</title>
        <authorList>
            <consortium name="Brazilian Malaria Network (MCT/CNPq/MS/SCTIE/DECIT/PRONEX 555648/2009-5) and Research Network on Bioactive Molecules from Arthropod Vectors (NAP-MOBIARVE"/>
            <consortium name="University of Sao Paulo)"/>
            <person name="Marinotti O."/>
            <person name="Ribeiro J.M.C."/>
            <person name="Costa-da-Silva A.L."/>
            <person name="Silva M.C.P."/>
            <person name="Lopes A.R."/>
            <person name="Barros M.S."/>
            <person name="Sa-Nunes A."/>
            <person name="Konjin B.B."/>
            <person name="Carvalho E."/>
            <person name="Suesdek L."/>
            <person name="Silva-Neto M.A.C."/>
            <person name="Capurro M.L."/>
        </authorList>
    </citation>
    <scope>NUCLEOTIDE SEQUENCE</scope>
    <source>
        <tissue evidence="1">Whole body</tissue>
    </source>
</reference>
<name>T1DPE9_ANOAQ</name>
<feature type="non-terminal residue" evidence="1">
    <location>
        <position position="301"/>
    </location>
</feature>
<organism evidence="1">
    <name type="scientific">Anopheles aquasalis</name>
    <name type="common">Malaria mosquito</name>
    <dbReference type="NCBI Taxonomy" id="42839"/>
    <lineage>
        <taxon>Eukaryota</taxon>
        <taxon>Metazoa</taxon>
        <taxon>Ecdysozoa</taxon>
        <taxon>Arthropoda</taxon>
        <taxon>Hexapoda</taxon>
        <taxon>Insecta</taxon>
        <taxon>Pterygota</taxon>
        <taxon>Neoptera</taxon>
        <taxon>Endopterygota</taxon>
        <taxon>Diptera</taxon>
        <taxon>Nematocera</taxon>
        <taxon>Culicoidea</taxon>
        <taxon>Culicidae</taxon>
        <taxon>Anophelinae</taxon>
        <taxon>Anopheles</taxon>
    </lineage>
</organism>
<dbReference type="AlphaFoldDB" id="T1DPE9"/>
<feature type="non-terminal residue" evidence="1">
    <location>
        <position position="1"/>
    </location>
</feature>
<accession>T1DPE9</accession>
<evidence type="ECO:0000313" key="1">
    <source>
        <dbReference type="EMBL" id="JAA99585.1"/>
    </source>
</evidence>
<proteinExistence type="evidence at transcript level"/>